<dbReference type="Gene3D" id="2.30.180.10">
    <property type="entry name" value="FAS1 domain"/>
    <property type="match status" value="4"/>
</dbReference>
<dbReference type="InterPro" id="IPR050904">
    <property type="entry name" value="Adhesion/Biosynth-related"/>
</dbReference>
<dbReference type="PANTHER" id="PTHR10900:SF77">
    <property type="entry name" value="FI19380P1"/>
    <property type="match status" value="1"/>
</dbReference>
<dbReference type="EMBL" id="BDGG01000003">
    <property type="protein sequence ID" value="GAU95658.1"/>
    <property type="molecule type" value="Genomic_DNA"/>
</dbReference>
<evidence type="ECO:0000313" key="4">
    <source>
        <dbReference type="Proteomes" id="UP000186922"/>
    </source>
</evidence>
<keyword evidence="4" id="KW-1185">Reference proteome</keyword>
<dbReference type="GO" id="GO:0005615">
    <property type="term" value="C:extracellular space"/>
    <property type="evidence" value="ECO:0007669"/>
    <property type="project" value="TreeGrafter"/>
</dbReference>
<feature type="domain" description="FAS1" evidence="2">
    <location>
        <begin position="367"/>
        <end position="498"/>
    </location>
</feature>
<feature type="chain" id="PRO_5008898238" description="FAS1 domain-containing protein" evidence="1">
    <location>
        <begin position="21"/>
        <end position="786"/>
    </location>
</feature>
<sequence length="786" mass="86575">MYFDLGRFLLLASFVLLVKAKNPQGSIWHEFPQLWRAVNPLGGTPVTEVSNQRNFDLWLNSRTIADAFTNSLASQKIYDRVRFLLASDAAPSLSPRTTLASLGALGNVQSQVGSARYSFTTLYPEFQSIASATEWYSGTNVCVYREEFDLSKNQHLLLPPSSGSYDAFNNVADHSSSCDFTPDSEAYVCITEIHRPDLHRRYTATYQCCYGFSREPGKAGCPKAIPLTRNSDTLKNLRLTSFDRAMAEAGMSSLLDMGNYTVFAPSNEAFEKLQRSTNNNEVDVRASVPSNNMRATLRSHIVNGLLRSSGITDDQSFDTLDGPSIRINLFMTPTQVFTANCARVISANNIATSGVVHVVDSVLQPVTDTLPEALKKDGRFGSWMALLNDAGLLEELNRPSGQWTLLVPTDDAVRSIDRNIKRRLSNDKTCLKRVLQTHIIPKVICSTVIENTATTKNVLNRTMRFTRTGSDLTVQNQTVLSGDHMTRNGMFFVLADVIIPEEAKSLLEIAADAGLTAFLGMLTKTDLSSKIDEMKNGTIFAPSNRAVEKMPETARRQLGTLGGSMTDALNYLTVQPAVLLSDFKDNLEMSSTLPGFSLRMNIYETFPYGKKIFTVNCAKIVIGNFRGCNGNIHVLDRVLLPPSGNIQQVLQFSGNYTTFLNAMNMTGLDSTLRASGPMTVFAPSDRAFAALAPEDQKLLFTNASLLHSVLQLHILPREMCCAGIMTDSAFFGQYTRSMNTQFSLPLHRSQADGIRIAGSTVDLCDVIATNGVIHTIDKVIFPTNFL</sequence>
<dbReference type="GO" id="GO:0031012">
    <property type="term" value="C:extracellular matrix"/>
    <property type="evidence" value="ECO:0007669"/>
    <property type="project" value="TreeGrafter"/>
</dbReference>
<comment type="caution">
    <text evidence="3">The sequence shown here is derived from an EMBL/GenBank/DDBJ whole genome shotgun (WGS) entry which is preliminary data.</text>
</comment>
<name>A0A1D1VAV7_RAMVA</name>
<dbReference type="PROSITE" id="PS50213">
    <property type="entry name" value="FAS1"/>
    <property type="match status" value="4"/>
</dbReference>
<dbReference type="AlphaFoldDB" id="A0A1D1VAV7"/>
<reference evidence="3 4" key="1">
    <citation type="journal article" date="2016" name="Nat. Commun.">
        <title>Extremotolerant tardigrade genome and improved radiotolerance of human cultured cells by tardigrade-unique protein.</title>
        <authorList>
            <person name="Hashimoto T."/>
            <person name="Horikawa D.D."/>
            <person name="Saito Y."/>
            <person name="Kuwahara H."/>
            <person name="Kozuka-Hata H."/>
            <person name="Shin-I T."/>
            <person name="Minakuchi Y."/>
            <person name="Ohishi K."/>
            <person name="Motoyama A."/>
            <person name="Aizu T."/>
            <person name="Enomoto A."/>
            <person name="Kondo K."/>
            <person name="Tanaka S."/>
            <person name="Hara Y."/>
            <person name="Koshikawa S."/>
            <person name="Sagara H."/>
            <person name="Miura T."/>
            <person name="Yokobori S."/>
            <person name="Miyagawa K."/>
            <person name="Suzuki Y."/>
            <person name="Kubo T."/>
            <person name="Oyama M."/>
            <person name="Kohara Y."/>
            <person name="Fujiyama A."/>
            <person name="Arakawa K."/>
            <person name="Katayama T."/>
            <person name="Toyoda A."/>
            <person name="Kunieda T."/>
        </authorList>
    </citation>
    <scope>NUCLEOTIDE SEQUENCE [LARGE SCALE GENOMIC DNA]</scope>
    <source>
        <strain evidence="3 4">YOKOZUNA-1</strain>
    </source>
</reference>
<dbReference type="OrthoDB" id="286301at2759"/>
<keyword evidence="1" id="KW-0732">Signal</keyword>
<evidence type="ECO:0000313" key="3">
    <source>
        <dbReference type="EMBL" id="GAU95658.1"/>
    </source>
</evidence>
<feature type="domain" description="FAS1" evidence="2">
    <location>
        <begin position="502"/>
        <end position="639"/>
    </location>
</feature>
<dbReference type="SMART" id="SM00554">
    <property type="entry name" value="FAS1"/>
    <property type="match status" value="4"/>
</dbReference>
<organism evidence="3 4">
    <name type="scientific">Ramazzottius varieornatus</name>
    <name type="common">Water bear</name>
    <name type="synonym">Tardigrade</name>
    <dbReference type="NCBI Taxonomy" id="947166"/>
    <lineage>
        <taxon>Eukaryota</taxon>
        <taxon>Metazoa</taxon>
        <taxon>Ecdysozoa</taxon>
        <taxon>Tardigrada</taxon>
        <taxon>Eutardigrada</taxon>
        <taxon>Parachela</taxon>
        <taxon>Hypsibioidea</taxon>
        <taxon>Ramazzottiidae</taxon>
        <taxon>Ramazzottius</taxon>
    </lineage>
</organism>
<dbReference type="FunFam" id="2.30.180.10:FF:000032">
    <property type="entry name" value="Fasciclin domain-containing protein, putative"/>
    <property type="match status" value="1"/>
</dbReference>
<evidence type="ECO:0000256" key="1">
    <source>
        <dbReference type="SAM" id="SignalP"/>
    </source>
</evidence>
<evidence type="ECO:0000259" key="2">
    <source>
        <dbReference type="PROSITE" id="PS50213"/>
    </source>
</evidence>
<dbReference type="InterPro" id="IPR036378">
    <property type="entry name" value="FAS1_dom_sf"/>
</dbReference>
<feature type="domain" description="FAS1" evidence="2">
    <location>
        <begin position="226"/>
        <end position="363"/>
    </location>
</feature>
<dbReference type="PANTHER" id="PTHR10900">
    <property type="entry name" value="PERIOSTIN-RELATED"/>
    <property type="match status" value="1"/>
</dbReference>
<dbReference type="GO" id="GO:0050839">
    <property type="term" value="F:cell adhesion molecule binding"/>
    <property type="evidence" value="ECO:0007669"/>
    <property type="project" value="TreeGrafter"/>
</dbReference>
<dbReference type="Pfam" id="PF02469">
    <property type="entry name" value="Fasciclin"/>
    <property type="match status" value="4"/>
</dbReference>
<protein>
    <recommendedName>
        <fullName evidence="2">FAS1 domain-containing protein</fullName>
    </recommendedName>
</protein>
<dbReference type="InterPro" id="IPR000782">
    <property type="entry name" value="FAS1_domain"/>
</dbReference>
<feature type="domain" description="FAS1" evidence="2">
    <location>
        <begin position="643"/>
        <end position="780"/>
    </location>
</feature>
<dbReference type="GO" id="GO:0030198">
    <property type="term" value="P:extracellular matrix organization"/>
    <property type="evidence" value="ECO:0007669"/>
    <property type="project" value="TreeGrafter"/>
</dbReference>
<dbReference type="SUPFAM" id="SSF82153">
    <property type="entry name" value="FAS1 domain"/>
    <property type="match status" value="4"/>
</dbReference>
<accession>A0A1D1VAV7</accession>
<dbReference type="GO" id="GO:0007155">
    <property type="term" value="P:cell adhesion"/>
    <property type="evidence" value="ECO:0007669"/>
    <property type="project" value="TreeGrafter"/>
</dbReference>
<dbReference type="Proteomes" id="UP000186922">
    <property type="component" value="Unassembled WGS sequence"/>
</dbReference>
<dbReference type="STRING" id="947166.A0A1D1VAV7"/>
<proteinExistence type="predicted"/>
<gene>
    <name evidence="3" type="primary">RvY_07241-1</name>
    <name evidence="3" type="synonym">RvY_07241.1</name>
    <name evidence="3" type="ORF">RvY_07241</name>
</gene>
<feature type="signal peptide" evidence="1">
    <location>
        <begin position="1"/>
        <end position="20"/>
    </location>
</feature>